<evidence type="ECO:0000313" key="3">
    <source>
        <dbReference type="EMBL" id="MFB5268619.1"/>
    </source>
</evidence>
<keyword evidence="1" id="KW-0812">Transmembrane</keyword>
<reference evidence="3 4" key="1">
    <citation type="submission" date="2024-09" db="EMBL/GenBank/DDBJ databases">
        <title>Paenibacillus zeirhizospherea sp. nov., isolated from surface of the maize (Zea mays) roots in a horticulture field, Hungary.</title>
        <authorList>
            <person name="Marton D."/>
            <person name="Farkas M."/>
            <person name="Bedics A."/>
            <person name="Toth E."/>
            <person name="Tancsics A."/>
            <person name="Boka K."/>
            <person name="Maroti G."/>
            <person name="Kriszt B."/>
            <person name="Cserhati M."/>
        </authorList>
    </citation>
    <scope>NUCLEOTIDE SEQUENCE [LARGE SCALE GENOMIC DNA]</scope>
    <source>
        <strain evidence="3 4">KCTC 33519</strain>
    </source>
</reference>
<sequence length="140" mass="16767">MRTFVLMIVKISLIFPCLYIGNFQKGDKKMEENHEIYEHYKREIYRIGWRIQYRAKKIRNQEDPIYDSIPSYINFTNASENKIWIRQLLDSLPPQGQTIIDQIYIQGLTEAEVAKNLQMSQQAVNKWKRKMIQQLSQIVN</sequence>
<evidence type="ECO:0000259" key="2">
    <source>
        <dbReference type="Pfam" id="PF08281"/>
    </source>
</evidence>
<dbReference type="Gene3D" id="1.10.10.10">
    <property type="entry name" value="Winged helix-like DNA-binding domain superfamily/Winged helix DNA-binding domain"/>
    <property type="match status" value="1"/>
</dbReference>
<dbReference type="Proteomes" id="UP001580346">
    <property type="component" value="Unassembled WGS sequence"/>
</dbReference>
<accession>A0ABV5AWN6</accession>
<evidence type="ECO:0000256" key="1">
    <source>
        <dbReference type="SAM" id="Phobius"/>
    </source>
</evidence>
<gene>
    <name evidence="3" type="ORF">ACE41H_17800</name>
</gene>
<dbReference type="InterPro" id="IPR013324">
    <property type="entry name" value="RNA_pol_sigma_r3/r4-like"/>
</dbReference>
<evidence type="ECO:0000313" key="4">
    <source>
        <dbReference type="Proteomes" id="UP001580346"/>
    </source>
</evidence>
<name>A0ABV5AWN6_9BACL</name>
<comment type="caution">
    <text evidence="3">The sequence shown here is derived from an EMBL/GenBank/DDBJ whole genome shotgun (WGS) entry which is preliminary data.</text>
</comment>
<dbReference type="NCBIfam" id="TIGR02937">
    <property type="entry name" value="sigma70-ECF"/>
    <property type="match status" value="1"/>
</dbReference>
<dbReference type="InterPro" id="IPR014284">
    <property type="entry name" value="RNA_pol_sigma-70_dom"/>
</dbReference>
<keyword evidence="1" id="KW-0472">Membrane</keyword>
<protein>
    <submittedName>
        <fullName evidence="3">Sigma-70 family RNA polymerase sigma factor</fullName>
    </submittedName>
</protein>
<dbReference type="EMBL" id="JBHHMI010000018">
    <property type="protein sequence ID" value="MFB5268619.1"/>
    <property type="molecule type" value="Genomic_DNA"/>
</dbReference>
<dbReference type="InterPro" id="IPR036388">
    <property type="entry name" value="WH-like_DNA-bd_sf"/>
</dbReference>
<dbReference type="Pfam" id="PF08281">
    <property type="entry name" value="Sigma70_r4_2"/>
    <property type="match status" value="1"/>
</dbReference>
<feature type="transmembrane region" description="Helical" evidence="1">
    <location>
        <begin position="6"/>
        <end position="23"/>
    </location>
</feature>
<feature type="domain" description="RNA polymerase sigma factor 70 region 4 type 2" evidence="2">
    <location>
        <begin position="84"/>
        <end position="128"/>
    </location>
</feature>
<dbReference type="RefSeq" id="WP_375356856.1">
    <property type="nucleotide sequence ID" value="NZ_JBHHMI010000018.1"/>
</dbReference>
<keyword evidence="4" id="KW-1185">Reference proteome</keyword>
<organism evidence="3 4">
    <name type="scientific">Paenibacillus enshidis</name>
    <dbReference type="NCBI Taxonomy" id="1458439"/>
    <lineage>
        <taxon>Bacteria</taxon>
        <taxon>Bacillati</taxon>
        <taxon>Bacillota</taxon>
        <taxon>Bacilli</taxon>
        <taxon>Bacillales</taxon>
        <taxon>Paenibacillaceae</taxon>
        <taxon>Paenibacillus</taxon>
    </lineage>
</organism>
<dbReference type="InterPro" id="IPR013249">
    <property type="entry name" value="RNA_pol_sigma70_r4_t2"/>
</dbReference>
<keyword evidence="1" id="KW-1133">Transmembrane helix</keyword>
<dbReference type="SUPFAM" id="SSF88659">
    <property type="entry name" value="Sigma3 and sigma4 domains of RNA polymerase sigma factors"/>
    <property type="match status" value="1"/>
</dbReference>
<proteinExistence type="predicted"/>